<sequence>MLNISETKKPSIVWLALLSRLSIRCRCLTSVDTCTSSQLLVWSLPNHSKPAINCHLRLNSSEPKAQRQSGTAKVLIKLAIECKVPQPLVCGVPWSGCNGSVHSQTVEQQPPTWAPSNLSLGVPESHGTSQPWIAQVDTINNNTPSSWHLQQRCVGLMQHPTV</sequence>
<name>A0AAV4XM89_CAEEX</name>
<dbReference type="AlphaFoldDB" id="A0AAV4XM89"/>
<gene>
    <name evidence="1" type="ORF">CEXT_339641</name>
</gene>
<proteinExistence type="predicted"/>
<evidence type="ECO:0000313" key="1">
    <source>
        <dbReference type="EMBL" id="GIY96071.1"/>
    </source>
</evidence>
<dbReference type="Proteomes" id="UP001054945">
    <property type="component" value="Unassembled WGS sequence"/>
</dbReference>
<dbReference type="EMBL" id="BPLR01000614">
    <property type="protein sequence ID" value="GIY96071.1"/>
    <property type="molecule type" value="Genomic_DNA"/>
</dbReference>
<comment type="caution">
    <text evidence="1">The sequence shown here is derived from an EMBL/GenBank/DDBJ whole genome shotgun (WGS) entry which is preliminary data.</text>
</comment>
<reference evidence="1 2" key="1">
    <citation type="submission" date="2021-06" db="EMBL/GenBank/DDBJ databases">
        <title>Caerostris extrusa draft genome.</title>
        <authorList>
            <person name="Kono N."/>
            <person name="Arakawa K."/>
        </authorList>
    </citation>
    <scope>NUCLEOTIDE SEQUENCE [LARGE SCALE GENOMIC DNA]</scope>
</reference>
<keyword evidence="2" id="KW-1185">Reference proteome</keyword>
<accession>A0AAV4XM89</accession>
<evidence type="ECO:0000313" key="2">
    <source>
        <dbReference type="Proteomes" id="UP001054945"/>
    </source>
</evidence>
<organism evidence="1 2">
    <name type="scientific">Caerostris extrusa</name>
    <name type="common">Bark spider</name>
    <name type="synonym">Caerostris bankana</name>
    <dbReference type="NCBI Taxonomy" id="172846"/>
    <lineage>
        <taxon>Eukaryota</taxon>
        <taxon>Metazoa</taxon>
        <taxon>Ecdysozoa</taxon>
        <taxon>Arthropoda</taxon>
        <taxon>Chelicerata</taxon>
        <taxon>Arachnida</taxon>
        <taxon>Araneae</taxon>
        <taxon>Araneomorphae</taxon>
        <taxon>Entelegynae</taxon>
        <taxon>Araneoidea</taxon>
        <taxon>Araneidae</taxon>
        <taxon>Caerostris</taxon>
    </lineage>
</organism>
<protein>
    <submittedName>
        <fullName evidence="1">Uncharacterized protein</fullName>
    </submittedName>
</protein>